<evidence type="ECO:0000313" key="2">
    <source>
        <dbReference type="Proteomes" id="UP000199155"/>
    </source>
</evidence>
<reference evidence="1 2" key="1">
    <citation type="submission" date="2016-10" db="EMBL/GenBank/DDBJ databases">
        <authorList>
            <person name="de Groot N.N."/>
        </authorList>
    </citation>
    <scope>NUCLEOTIDE SEQUENCE [LARGE SCALE GENOMIC DNA]</scope>
    <source>
        <strain evidence="1 2">CGMCC 4.5727</strain>
    </source>
</reference>
<keyword evidence="2" id="KW-1185">Reference proteome</keyword>
<dbReference type="RefSeq" id="WP_093615927.1">
    <property type="nucleotide sequence ID" value="NZ_FNFF01000017.1"/>
</dbReference>
<dbReference type="AlphaFoldDB" id="A0A1G9GVH4"/>
<proteinExistence type="predicted"/>
<dbReference type="STRING" id="417292.SAMN05421806_11721"/>
<dbReference type="Proteomes" id="UP000199155">
    <property type="component" value="Unassembled WGS sequence"/>
</dbReference>
<organism evidence="1 2">
    <name type="scientific">Streptomyces indicus</name>
    <dbReference type="NCBI Taxonomy" id="417292"/>
    <lineage>
        <taxon>Bacteria</taxon>
        <taxon>Bacillati</taxon>
        <taxon>Actinomycetota</taxon>
        <taxon>Actinomycetes</taxon>
        <taxon>Kitasatosporales</taxon>
        <taxon>Streptomycetaceae</taxon>
        <taxon>Streptomyces</taxon>
    </lineage>
</organism>
<evidence type="ECO:0000313" key="1">
    <source>
        <dbReference type="EMBL" id="SDL04283.1"/>
    </source>
</evidence>
<accession>A0A1G9GVH4</accession>
<name>A0A1G9GVH4_9ACTN</name>
<protein>
    <submittedName>
        <fullName evidence="1">Uncharacterized protein</fullName>
    </submittedName>
</protein>
<gene>
    <name evidence="1" type="ORF">SAMN05421806_11721</name>
</gene>
<dbReference type="OrthoDB" id="3380325at2"/>
<sequence length="133" mass="14258">MSYGVFLLRYVDGDVAPLDAERFRQVTGPYALGREQGDEFSQLRVADGGEADLYHATQDGELRCVAASRFARGAMTGVLARLAADLGAAIVPQDGGVLIFHEDERRHLPAELRGGAVVIAPTGEALQAAFDER</sequence>
<dbReference type="EMBL" id="FNFF01000017">
    <property type="protein sequence ID" value="SDL04283.1"/>
    <property type="molecule type" value="Genomic_DNA"/>
</dbReference>